<evidence type="ECO:0000313" key="2">
    <source>
        <dbReference type="Proteomes" id="UP000184512"/>
    </source>
</evidence>
<sequence>MTLTRRSALALLAVTGLSGCTFKPIQWDPSAAPIVSAPGDGAVEVRADYFAQSPDSGDRTLQEGIPVSLRISTPHFDARFDRRFTGQSLGAVTAAQVREQAPIKAPDGYELVAFTLEAGAPIFGATEDAAARVSIEIGDGVTFPLAAPFGRYNASTGSYDRNWALVVFSVPSEVPVTLAVVDADKRVSVDIRSGEPVVDEGWRANRGFRERIQIGVEGGQSVLERELVAVVNGQQVHSRFRLGLDPVAAYGLVPWNPEDGWAEGDRQWLRIAMNAKAEFVPDSPTMIVDLDVTRSFSYQEAPAEPLAAQLPRTITTEAIQRGSSELDVTWAVPGAGDSASLTCNPVGTALVRFSDHPDVAAEFTGSAQPVTYELRFSPRRG</sequence>
<accession>A0A1M6A476</accession>
<dbReference type="Proteomes" id="UP000184512">
    <property type="component" value="Unassembled WGS sequence"/>
</dbReference>
<dbReference type="PROSITE" id="PS51257">
    <property type="entry name" value="PROKAR_LIPOPROTEIN"/>
    <property type="match status" value="1"/>
</dbReference>
<name>A0A1M6A476_9ACTN</name>
<dbReference type="AlphaFoldDB" id="A0A1M6A476"/>
<proteinExistence type="predicted"/>
<organism evidence="1 2">
    <name type="scientific">Tessaracoccus bendigoensis DSM 12906</name>
    <dbReference type="NCBI Taxonomy" id="1123357"/>
    <lineage>
        <taxon>Bacteria</taxon>
        <taxon>Bacillati</taxon>
        <taxon>Actinomycetota</taxon>
        <taxon>Actinomycetes</taxon>
        <taxon>Propionibacteriales</taxon>
        <taxon>Propionibacteriaceae</taxon>
        <taxon>Tessaracoccus</taxon>
    </lineage>
</organism>
<evidence type="ECO:0000313" key="1">
    <source>
        <dbReference type="EMBL" id="SHI31324.1"/>
    </source>
</evidence>
<dbReference type="EMBL" id="FQZG01000003">
    <property type="protein sequence ID" value="SHI31324.1"/>
    <property type="molecule type" value="Genomic_DNA"/>
</dbReference>
<reference evidence="1 2" key="1">
    <citation type="submission" date="2016-11" db="EMBL/GenBank/DDBJ databases">
        <authorList>
            <person name="Jaros S."/>
            <person name="Januszkiewicz K."/>
            <person name="Wedrychowicz H."/>
        </authorList>
    </citation>
    <scope>NUCLEOTIDE SEQUENCE [LARGE SCALE GENOMIC DNA]</scope>
    <source>
        <strain evidence="1 2">DSM 12906</strain>
    </source>
</reference>
<protein>
    <submittedName>
        <fullName evidence="1">Uncharacterized protein</fullName>
    </submittedName>
</protein>
<dbReference type="RefSeq" id="WP_073185348.1">
    <property type="nucleotide sequence ID" value="NZ_FQZG01000003.1"/>
</dbReference>
<dbReference type="OrthoDB" id="3721452at2"/>
<keyword evidence="2" id="KW-1185">Reference proteome</keyword>
<gene>
    <name evidence="1" type="ORF">SAMN02745244_00095</name>
</gene>